<dbReference type="SUPFAM" id="SSF142823">
    <property type="entry name" value="ComB-like"/>
    <property type="match status" value="1"/>
</dbReference>
<gene>
    <name evidence="8" type="ORF">DENIS_1054</name>
</gene>
<comment type="caution">
    <text evidence="8">The sequence shown here is derived from an EMBL/GenBank/DDBJ whole genome shotgun (WGS) entry which is preliminary data.</text>
</comment>
<dbReference type="GO" id="GO:0050545">
    <property type="term" value="F:sulfopyruvate decarboxylase activity"/>
    <property type="evidence" value="ECO:0007669"/>
    <property type="project" value="TreeGrafter"/>
</dbReference>
<comment type="similarity">
    <text evidence="2">Belongs to the ComB family.</text>
</comment>
<evidence type="ECO:0000256" key="2">
    <source>
        <dbReference type="ARBA" id="ARBA00009997"/>
    </source>
</evidence>
<dbReference type="PANTHER" id="PTHR37311">
    <property type="entry name" value="2-PHOSPHOSULFOLACTATE PHOSPHATASE-RELATED"/>
    <property type="match status" value="1"/>
</dbReference>
<dbReference type="GO" id="GO:0050532">
    <property type="term" value="F:2-phosphosulfolactate phosphatase activity"/>
    <property type="evidence" value="ECO:0007669"/>
    <property type="project" value="UniProtKB-EC"/>
</dbReference>
<dbReference type="EC" id="3.1.3.71" evidence="3"/>
<dbReference type="OrthoDB" id="4913at2"/>
<dbReference type="Pfam" id="PF04029">
    <property type="entry name" value="2-ph_phosp"/>
    <property type="match status" value="1"/>
</dbReference>
<evidence type="ECO:0000256" key="5">
    <source>
        <dbReference type="ARBA" id="ARBA00022801"/>
    </source>
</evidence>
<comment type="cofactor">
    <cofactor evidence="1">
        <name>Mg(2+)</name>
        <dbReference type="ChEBI" id="CHEBI:18420"/>
    </cofactor>
</comment>
<keyword evidence="9" id="KW-1185">Reference proteome</keyword>
<proteinExistence type="inferred from homology"/>
<evidence type="ECO:0000313" key="8">
    <source>
        <dbReference type="EMBL" id="GBC60109.1"/>
    </source>
</evidence>
<dbReference type="Proteomes" id="UP000288096">
    <property type="component" value="Unassembled WGS sequence"/>
</dbReference>
<comment type="catalytic activity">
    <reaction evidence="7">
        <text>(2R)-O-phospho-3-sulfolactate + H2O = (2R)-3-sulfolactate + phosphate</text>
        <dbReference type="Rhea" id="RHEA:23416"/>
        <dbReference type="ChEBI" id="CHEBI:15377"/>
        <dbReference type="ChEBI" id="CHEBI:15597"/>
        <dbReference type="ChEBI" id="CHEBI:43474"/>
        <dbReference type="ChEBI" id="CHEBI:58738"/>
        <dbReference type="EC" id="3.1.3.71"/>
    </reaction>
</comment>
<organism evidence="8 9">
    <name type="scientific">Desulfonema ishimotonii</name>
    <dbReference type="NCBI Taxonomy" id="45657"/>
    <lineage>
        <taxon>Bacteria</taxon>
        <taxon>Pseudomonadati</taxon>
        <taxon>Thermodesulfobacteriota</taxon>
        <taxon>Desulfobacteria</taxon>
        <taxon>Desulfobacterales</taxon>
        <taxon>Desulfococcaceae</taxon>
        <taxon>Desulfonema</taxon>
    </lineage>
</organism>
<reference evidence="9" key="2">
    <citation type="submission" date="2019-01" db="EMBL/GenBank/DDBJ databases">
        <title>Genome sequence of Desulfonema ishimotonii strain Tokyo 01.</title>
        <authorList>
            <person name="Fukui M."/>
        </authorList>
    </citation>
    <scope>NUCLEOTIDE SEQUENCE [LARGE SCALE GENOMIC DNA]</scope>
    <source>
        <strain evidence="9">Tokyo 01</strain>
    </source>
</reference>
<protein>
    <recommendedName>
        <fullName evidence="4">Probable 2-phosphosulfolactate phosphatase</fullName>
        <ecNumber evidence="3">3.1.3.71</ecNumber>
    </recommendedName>
</protein>
<dbReference type="AlphaFoldDB" id="A0A401FT17"/>
<evidence type="ECO:0000313" key="9">
    <source>
        <dbReference type="Proteomes" id="UP000288096"/>
    </source>
</evidence>
<dbReference type="GO" id="GO:0000287">
    <property type="term" value="F:magnesium ion binding"/>
    <property type="evidence" value="ECO:0007669"/>
    <property type="project" value="InterPro"/>
</dbReference>
<sequence>MKTEIHHLIEGARAATGVAVIIDVFRAFSVACYAFGNGAARMIPVGDAETAYRLKRENPAFLLIGERGGKKLPGCDFGNSPAEIEPLDLRGKTILHTTSAGTQGIVNAVQADEVITGSFVNAGAIVAYLRARTPDVVSLVCMGESGRSASDEDTLCAEYLRAALNGVPADFEAIRARLRRAPSARKFFNPSATWAPERDFALCLSLDRFDFVLRAEREKGMWVLRKV</sequence>
<accession>A0A401FT17</accession>
<evidence type="ECO:0000256" key="1">
    <source>
        <dbReference type="ARBA" id="ARBA00001946"/>
    </source>
</evidence>
<reference evidence="9" key="1">
    <citation type="submission" date="2017-11" db="EMBL/GenBank/DDBJ databases">
        <authorList>
            <person name="Watanabe M."/>
            <person name="Kojima H."/>
        </authorList>
    </citation>
    <scope>NUCLEOTIDE SEQUENCE [LARGE SCALE GENOMIC DNA]</scope>
    <source>
        <strain evidence="9">Tokyo 01</strain>
    </source>
</reference>
<evidence type="ECO:0000256" key="7">
    <source>
        <dbReference type="ARBA" id="ARBA00033711"/>
    </source>
</evidence>
<dbReference type="Gene3D" id="3.90.1560.10">
    <property type="entry name" value="ComB-like"/>
    <property type="match status" value="1"/>
</dbReference>
<dbReference type="InterPro" id="IPR036702">
    <property type="entry name" value="ComB-like_sf"/>
</dbReference>
<dbReference type="InterPro" id="IPR005238">
    <property type="entry name" value="ComB-like"/>
</dbReference>
<evidence type="ECO:0000256" key="6">
    <source>
        <dbReference type="ARBA" id="ARBA00022842"/>
    </source>
</evidence>
<evidence type="ECO:0000256" key="3">
    <source>
        <dbReference type="ARBA" id="ARBA00012953"/>
    </source>
</evidence>
<dbReference type="RefSeq" id="WP_124327560.1">
    <property type="nucleotide sequence ID" value="NZ_BEXT01000001.1"/>
</dbReference>
<dbReference type="PANTHER" id="PTHR37311:SF1">
    <property type="entry name" value="2-PHOSPHOSULFOLACTATE PHOSPHATASE-RELATED"/>
    <property type="match status" value="1"/>
</dbReference>
<name>A0A401FT17_9BACT</name>
<keyword evidence="5" id="KW-0378">Hydrolase</keyword>
<keyword evidence="6" id="KW-0460">Magnesium</keyword>
<evidence type="ECO:0000256" key="4">
    <source>
        <dbReference type="ARBA" id="ARBA00021948"/>
    </source>
</evidence>
<dbReference type="EMBL" id="BEXT01000001">
    <property type="protein sequence ID" value="GBC60109.1"/>
    <property type="molecule type" value="Genomic_DNA"/>
</dbReference>